<protein>
    <recommendedName>
        <fullName evidence="5">FAD-binding domain-containing protein</fullName>
    </recommendedName>
</protein>
<feature type="domain" description="FAD-binding" evidence="5">
    <location>
        <begin position="7"/>
        <end position="208"/>
    </location>
</feature>
<accession>A0AA39GBA4</accession>
<dbReference type="PANTHER" id="PTHR46972:SF1">
    <property type="entry name" value="FAD DEPENDENT OXIDOREDUCTASE DOMAIN-CONTAINING PROTEIN"/>
    <property type="match status" value="1"/>
</dbReference>
<proteinExistence type="predicted"/>
<comment type="caution">
    <text evidence="6">The sequence shown here is derived from an EMBL/GenBank/DDBJ whole genome shotgun (WGS) entry which is preliminary data.</text>
</comment>
<sequence length="430" mass="46610">MALSRMRIAIVGAGPGGLTLAALLHKQSIPFTLFELRPKPAKADIEKPSGSLDLHEGTGLAAIRELNLYDKFCTLTGDCTQVMKIADKSGRIVYADEGEDAVAGENRPEIARNKLTQLLLSAVPADSVKWEHKLLSAQSTTEGARVELDMGAHGRESFDLVVGADGAWSKVRALLTDFKPRFAGQHFLTASIRNITTKYPRLAEFVGSGTLMVLGDRHGLISQRATNDTARLYTLIRTEDDKFAETQGLDTMTASQAKTVLFDGPSAPSRHFGPVIKELITAACDDEDQLHPGQPLEHRALYTLDGTPNGFSWPRRAAATLLGDAAHLMPPNGEGVNTAMRDAMDLSKAIGKAYAELLGGNRSLQEVLDPLLRDYETGLTQRAEAVAEDTRALLEAMYGNDDGAEAMLRMFQHMTAGMGQEEHMVKPVDS</sequence>
<keyword evidence="1" id="KW-0285">Flavoprotein</keyword>
<dbReference type="AlphaFoldDB" id="A0AA39GBA4"/>
<dbReference type="InterPro" id="IPR036188">
    <property type="entry name" value="FAD/NAD-bd_sf"/>
</dbReference>
<dbReference type="GO" id="GO:0071949">
    <property type="term" value="F:FAD binding"/>
    <property type="evidence" value="ECO:0007669"/>
    <property type="project" value="InterPro"/>
</dbReference>
<keyword evidence="4" id="KW-0503">Monooxygenase</keyword>
<evidence type="ECO:0000313" key="6">
    <source>
        <dbReference type="EMBL" id="KAK0384135.1"/>
    </source>
</evidence>
<name>A0AA39GBA4_SARSR</name>
<evidence type="ECO:0000256" key="2">
    <source>
        <dbReference type="ARBA" id="ARBA00022827"/>
    </source>
</evidence>
<evidence type="ECO:0000256" key="3">
    <source>
        <dbReference type="ARBA" id="ARBA00023002"/>
    </source>
</evidence>
<keyword evidence="7" id="KW-1185">Reference proteome</keyword>
<dbReference type="Gene3D" id="3.50.50.60">
    <property type="entry name" value="FAD/NAD(P)-binding domain"/>
    <property type="match status" value="1"/>
</dbReference>
<evidence type="ECO:0000256" key="4">
    <source>
        <dbReference type="ARBA" id="ARBA00023033"/>
    </source>
</evidence>
<dbReference type="InterPro" id="IPR002938">
    <property type="entry name" value="FAD-bd"/>
</dbReference>
<gene>
    <name evidence="6" type="ORF">NLU13_8224</name>
</gene>
<dbReference type="PANTHER" id="PTHR46972">
    <property type="entry name" value="MONOOXYGENASE ASQM-RELATED"/>
    <property type="match status" value="1"/>
</dbReference>
<dbReference type="Pfam" id="PF01494">
    <property type="entry name" value="FAD_binding_3"/>
    <property type="match status" value="2"/>
</dbReference>
<dbReference type="EMBL" id="JAPDFR010000008">
    <property type="protein sequence ID" value="KAK0384135.1"/>
    <property type="molecule type" value="Genomic_DNA"/>
</dbReference>
<dbReference type="Proteomes" id="UP001175261">
    <property type="component" value="Unassembled WGS sequence"/>
</dbReference>
<dbReference type="PRINTS" id="PR00420">
    <property type="entry name" value="RNGMNOXGNASE"/>
</dbReference>
<keyword evidence="2" id="KW-0274">FAD</keyword>
<evidence type="ECO:0000313" key="7">
    <source>
        <dbReference type="Proteomes" id="UP001175261"/>
    </source>
</evidence>
<evidence type="ECO:0000259" key="5">
    <source>
        <dbReference type="Pfam" id="PF01494"/>
    </source>
</evidence>
<keyword evidence="3" id="KW-0560">Oxidoreductase</keyword>
<feature type="domain" description="FAD-binding" evidence="5">
    <location>
        <begin position="321"/>
        <end position="355"/>
    </location>
</feature>
<organism evidence="6 7">
    <name type="scientific">Sarocladium strictum</name>
    <name type="common">Black bundle disease fungus</name>
    <name type="synonym">Acremonium strictum</name>
    <dbReference type="NCBI Taxonomy" id="5046"/>
    <lineage>
        <taxon>Eukaryota</taxon>
        <taxon>Fungi</taxon>
        <taxon>Dikarya</taxon>
        <taxon>Ascomycota</taxon>
        <taxon>Pezizomycotina</taxon>
        <taxon>Sordariomycetes</taxon>
        <taxon>Hypocreomycetidae</taxon>
        <taxon>Hypocreales</taxon>
        <taxon>Sarocladiaceae</taxon>
        <taxon>Sarocladium</taxon>
    </lineage>
</organism>
<dbReference type="SUPFAM" id="SSF51905">
    <property type="entry name" value="FAD/NAD(P)-binding domain"/>
    <property type="match status" value="1"/>
</dbReference>
<dbReference type="GO" id="GO:0004497">
    <property type="term" value="F:monooxygenase activity"/>
    <property type="evidence" value="ECO:0007669"/>
    <property type="project" value="UniProtKB-KW"/>
</dbReference>
<reference evidence="6" key="1">
    <citation type="submission" date="2022-10" db="EMBL/GenBank/DDBJ databases">
        <title>Determination and structural analysis of whole genome sequence of Sarocladium strictum F4-1.</title>
        <authorList>
            <person name="Hu L."/>
            <person name="Jiang Y."/>
        </authorList>
    </citation>
    <scope>NUCLEOTIDE SEQUENCE</scope>
    <source>
        <strain evidence="6">F4-1</strain>
    </source>
</reference>
<evidence type="ECO:0000256" key="1">
    <source>
        <dbReference type="ARBA" id="ARBA00022630"/>
    </source>
</evidence>